<accession>A0ABU1FW98</accession>
<sequence length="257" mass="27260">MFGKKKKPSHSWQHTVLAGVDTAKDWTAPKIGAAADFAEKTYRKSAPKVQDASARALHAVNDGAAVAGQKIKEYSLIAGDGIASQYDKLPPKAKKEVEKVIKKYDGAKADISNKYVPAAAGKLGGYADRTAKLIHKAEVDPRVEKALIKATGDKKIVKKLKKSSEKYAKAASKELKKKQKTSSTKKGLLIFGVVAAAVTAGVAVWRASQPVEDPWKKPEPVASSKVPANSAKPAAQAETNTDAKPTEAEVPAPKPAT</sequence>
<organism evidence="3 4">
    <name type="scientific">Nesterenkonia flava</name>
    <dbReference type="NCBI Taxonomy" id="469799"/>
    <lineage>
        <taxon>Bacteria</taxon>
        <taxon>Bacillati</taxon>
        <taxon>Actinomycetota</taxon>
        <taxon>Actinomycetes</taxon>
        <taxon>Micrococcales</taxon>
        <taxon>Micrococcaceae</taxon>
        <taxon>Nesterenkonia</taxon>
    </lineage>
</organism>
<feature type="region of interest" description="Disordered" evidence="1">
    <location>
        <begin position="207"/>
        <end position="257"/>
    </location>
</feature>
<comment type="caution">
    <text evidence="3">The sequence shown here is derived from an EMBL/GenBank/DDBJ whole genome shotgun (WGS) entry which is preliminary data.</text>
</comment>
<evidence type="ECO:0000256" key="2">
    <source>
        <dbReference type="SAM" id="Phobius"/>
    </source>
</evidence>
<name>A0ABU1FW98_9MICC</name>
<dbReference type="Proteomes" id="UP001260872">
    <property type="component" value="Unassembled WGS sequence"/>
</dbReference>
<protein>
    <submittedName>
        <fullName evidence="3">Uncharacterized protein</fullName>
    </submittedName>
</protein>
<evidence type="ECO:0000313" key="4">
    <source>
        <dbReference type="Proteomes" id="UP001260872"/>
    </source>
</evidence>
<dbReference type="RefSeq" id="WP_310538253.1">
    <property type="nucleotide sequence ID" value="NZ_BAAAOC010000072.1"/>
</dbReference>
<feature type="transmembrane region" description="Helical" evidence="2">
    <location>
        <begin position="187"/>
        <end position="207"/>
    </location>
</feature>
<keyword evidence="4" id="KW-1185">Reference proteome</keyword>
<reference evidence="4" key="1">
    <citation type="submission" date="2023-07" db="EMBL/GenBank/DDBJ databases">
        <title>Description of three actinobacteria isolated from air of manufacturing shop in a pharmaceutical factory.</title>
        <authorList>
            <person name="Zhang D.-F."/>
        </authorList>
    </citation>
    <scope>NUCLEOTIDE SEQUENCE [LARGE SCALE GENOMIC DNA]</scope>
    <source>
        <strain evidence="4">CCTCC AB 207010</strain>
    </source>
</reference>
<keyword evidence="2" id="KW-0812">Transmembrane</keyword>
<keyword evidence="2" id="KW-0472">Membrane</keyword>
<evidence type="ECO:0000256" key="1">
    <source>
        <dbReference type="SAM" id="MobiDB-lite"/>
    </source>
</evidence>
<gene>
    <name evidence="3" type="ORF">RH857_12210</name>
</gene>
<proteinExistence type="predicted"/>
<keyword evidence="2" id="KW-1133">Transmembrane helix</keyword>
<evidence type="ECO:0000313" key="3">
    <source>
        <dbReference type="EMBL" id="MDR5712883.1"/>
    </source>
</evidence>
<dbReference type="EMBL" id="JAVKGT010000041">
    <property type="protein sequence ID" value="MDR5712883.1"/>
    <property type="molecule type" value="Genomic_DNA"/>
</dbReference>